<feature type="domain" description="SH3" evidence="9">
    <location>
        <begin position="957"/>
        <end position="1021"/>
    </location>
</feature>
<dbReference type="PANTHER" id="PTHR23065:SF7">
    <property type="entry name" value="NOSTRIN, ISOFORM H"/>
    <property type="match status" value="1"/>
</dbReference>
<dbReference type="Pfam" id="PF00611">
    <property type="entry name" value="FCH"/>
    <property type="match status" value="1"/>
</dbReference>
<evidence type="ECO:0000256" key="3">
    <source>
        <dbReference type="ARBA" id="ARBA00022490"/>
    </source>
</evidence>
<evidence type="ECO:0000256" key="7">
    <source>
        <dbReference type="PROSITE-ProRule" id="PRU01077"/>
    </source>
</evidence>
<dbReference type="CDD" id="cd00174">
    <property type="entry name" value="SH3"/>
    <property type="match status" value="1"/>
</dbReference>
<evidence type="ECO:0000256" key="5">
    <source>
        <dbReference type="ARBA" id="ARBA00023212"/>
    </source>
</evidence>
<evidence type="ECO:0000259" key="9">
    <source>
        <dbReference type="PROSITE" id="PS50002"/>
    </source>
</evidence>
<dbReference type="SUPFAM" id="SSF50044">
    <property type="entry name" value="SH3-domain"/>
    <property type="match status" value="1"/>
</dbReference>
<proteinExistence type="predicted"/>
<dbReference type="PROSITE" id="PS50002">
    <property type="entry name" value="SH3"/>
    <property type="match status" value="1"/>
</dbReference>
<keyword evidence="2 6" id="KW-0728">SH3 domain</keyword>
<keyword evidence="5" id="KW-0206">Cytoskeleton</keyword>
<comment type="subcellular location">
    <subcellularLocation>
        <location evidence="1">Cytoplasm</location>
        <location evidence="1">Cytoskeleton</location>
    </subcellularLocation>
</comment>
<feature type="compositionally biased region" description="Polar residues" evidence="8">
    <location>
        <begin position="510"/>
        <end position="574"/>
    </location>
</feature>
<dbReference type="EMBL" id="JANBPY010000101">
    <property type="protein sequence ID" value="KAJ1969046.1"/>
    <property type="molecule type" value="Genomic_DNA"/>
</dbReference>
<feature type="compositionally biased region" description="Polar residues" evidence="8">
    <location>
        <begin position="911"/>
        <end position="933"/>
    </location>
</feature>
<name>A0A9W8E973_9FUNG</name>
<evidence type="ECO:0000256" key="4">
    <source>
        <dbReference type="ARBA" id="ARBA00022553"/>
    </source>
</evidence>
<dbReference type="SUPFAM" id="SSF103657">
    <property type="entry name" value="BAR/IMD domain-like"/>
    <property type="match status" value="1"/>
</dbReference>
<evidence type="ECO:0000256" key="6">
    <source>
        <dbReference type="PROSITE-ProRule" id="PRU00192"/>
    </source>
</evidence>
<dbReference type="PRINTS" id="PR00452">
    <property type="entry name" value="SH3DOMAIN"/>
</dbReference>
<evidence type="ECO:0000256" key="1">
    <source>
        <dbReference type="ARBA" id="ARBA00004245"/>
    </source>
</evidence>
<feature type="compositionally biased region" description="Polar residues" evidence="8">
    <location>
        <begin position="808"/>
        <end position="828"/>
    </location>
</feature>
<keyword evidence="7" id="KW-0175">Coiled coil</keyword>
<dbReference type="PROSITE" id="PS51741">
    <property type="entry name" value="F_BAR"/>
    <property type="match status" value="1"/>
</dbReference>
<feature type="region of interest" description="Disordered" evidence="8">
    <location>
        <begin position="274"/>
        <end position="953"/>
    </location>
</feature>
<evidence type="ECO:0000259" key="10">
    <source>
        <dbReference type="PROSITE" id="PS51741"/>
    </source>
</evidence>
<evidence type="ECO:0000313" key="12">
    <source>
        <dbReference type="Proteomes" id="UP001150925"/>
    </source>
</evidence>
<dbReference type="Gene3D" id="1.20.1270.60">
    <property type="entry name" value="Arfaptin homology (AH) domain/BAR domain"/>
    <property type="match status" value="1"/>
</dbReference>
<keyword evidence="4" id="KW-0597">Phosphoprotein</keyword>
<feature type="compositionally biased region" description="Low complexity" evidence="8">
    <location>
        <begin position="867"/>
        <end position="910"/>
    </location>
</feature>
<dbReference type="Proteomes" id="UP001150925">
    <property type="component" value="Unassembled WGS sequence"/>
</dbReference>
<organism evidence="11 12">
    <name type="scientific">Dispira parvispora</name>
    <dbReference type="NCBI Taxonomy" id="1520584"/>
    <lineage>
        <taxon>Eukaryota</taxon>
        <taxon>Fungi</taxon>
        <taxon>Fungi incertae sedis</taxon>
        <taxon>Zoopagomycota</taxon>
        <taxon>Kickxellomycotina</taxon>
        <taxon>Dimargaritomycetes</taxon>
        <taxon>Dimargaritales</taxon>
        <taxon>Dimargaritaceae</taxon>
        <taxon>Dispira</taxon>
    </lineage>
</organism>
<evidence type="ECO:0000256" key="8">
    <source>
        <dbReference type="SAM" id="MobiDB-lite"/>
    </source>
</evidence>
<dbReference type="SMART" id="SM00055">
    <property type="entry name" value="FCH"/>
    <property type="match status" value="1"/>
</dbReference>
<keyword evidence="12" id="KW-1185">Reference proteome</keyword>
<dbReference type="InterPro" id="IPR031160">
    <property type="entry name" value="F_BAR_dom"/>
</dbReference>
<feature type="compositionally biased region" description="Pro residues" evidence="8">
    <location>
        <begin position="387"/>
        <end position="396"/>
    </location>
</feature>
<dbReference type="Pfam" id="PF00018">
    <property type="entry name" value="SH3_1"/>
    <property type="match status" value="1"/>
</dbReference>
<dbReference type="Gene3D" id="2.30.30.40">
    <property type="entry name" value="SH3 Domains"/>
    <property type="match status" value="1"/>
</dbReference>
<dbReference type="OrthoDB" id="27823at2759"/>
<protein>
    <submittedName>
        <fullName evidence="11">Formin-binding protein</fullName>
    </submittedName>
</protein>
<dbReference type="PANTHER" id="PTHR23065">
    <property type="entry name" value="PROLINE-SERINE-THREONINE PHOSPHATASE INTERACTING PROTEIN 1"/>
    <property type="match status" value="1"/>
</dbReference>
<feature type="domain" description="F-BAR" evidence="10">
    <location>
        <begin position="8"/>
        <end position="263"/>
    </location>
</feature>
<dbReference type="InterPro" id="IPR001452">
    <property type="entry name" value="SH3_domain"/>
</dbReference>
<feature type="compositionally biased region" description="Basic and acidic residues" evidence="8">
    <location>
        <begin position="434"/>
        <end position="448"/>
    </location>
</feature>
<dbReference type="AlphaFoldDB" id="A0A9W8E973"/>
<keyword evidence="3" id="KW-0963">Cytoplasm</keyword>
<feature type="compositionally biased region" description="Polar residues" evidence="8">
    <location>
        <begin position="405"/>
        <end position="418"/>
    </location>
</feature>
<feature type="compositionally biased region" description="Polar residues" evidence="8">
    <location>
        <begin position="762"/>
        <end position="771"/>
    </location>
</feature>
<dbReference type="SMART" id="SM00326">
    <property type="entry name" value="SH3"/>
    <property type="match status" value="1"/>
</dbReference>
<accession>A0A9W8E973</accession>
<feature type="compositionally biased region" description="Polar residues" evidence="8">
    <location>
        <begin position="628"/>
        <end position="653"/>
    </location>
</feature>
<evidence type="ECO:0000313" key="11">
    <source>
        <dbReference type="EMBL" id="KAJ1969046.1"/>
    </source>
</evidence>
<feature type="compositionally biased region" description="Polar residues" evidence="8">
    <location>
        <begin position="451"/>
        <end position="464"/>
    </location>
</feature>
<sequence length="1021" mass="110248">MATSTLPPETFATSFWGKSDRGVEVLMNRLRNSKQTCQELQSLFTARASIEEEFGKKLLKLARSSIGKNEIGTLKDSLVSIKNELEICGKAHIDLAHQIKVELENTMAVFINKQREKRKMQTSVIEKSSRNRSMIRSQLVRAKDRYDSEISKASGLEQALFSMQQSKDVDRLRGRLEKTQQSSRQADEDFKKTMIRLKDSQSRWECDWRDACHTFQSLEEERLDFLRTHLWSYTNVLSNVLVTEDESFERVRKGLEQFSVSQDIQLFIDRYGTGKEPHSAESNLPSIGTAADGTGPSSDAGNAQIAARSRSQSVLVQGTVPLKQPPVPTSFGHGAGVRRSSAPGNPEPPVPSHYDPRAASPVVMNGDGMTKSRPISVYHRGAHPNAPMNPSPPVPGAQPNGVGRASSTAPTSYSNAINHSPRHQVGSPSGSHSFADRDPNPHPREVVERNVYTSASMHPNQSGDRSVPYGHPRQDNGMVAGSGNSSPQVCPITKALNSVSPMLPSPGPNPLSQGHSNTSSRHYGSSTRESRRTNSPGATQSNPVGHSQSHGHSASPTMGNSRPITQARPNNHYSPQMAPQEVSAKPGPPSRRERAMTNPSPYRHPGTAPGDPNLNINTQHRAPFAQPSPVNIPTPTSSYNSSLSTPTTPTQGNPHGYGHPQHHSPHLAPAHPSPDRNHSGYPVSRPAGGRAPVSHSGSPSRATMYGGNFGGSPTPAQGNPHRYQPSPPATSHGELTVTNPSQPHSSSAAGNSSVSHNHHKASNPSRNTMYQPHSTGPPPSSTPAQHTASQHVGLPYPQAAGAIPPRSVSHSSQQYGNAHRSPSLNPQTAAARPDAEHYQGRPSGTHPMPNGSRPEEPRMAPSPSYHRGPSPGQAPPQQQQQQQQQQRGSPSQAAYQASPSPQQVQAPSNPTYQGQPPMNYSPSGTPVQRQTAMADTPNNPPQSGPPNQMEPSASNRPILFYVRALYDYAAESPEEISIKKGGLIAVIATHIDGWWEGEVKGDNQQVSCGMFPSNFTEPLSF</sequence>
<dbReference type="InterPro" id="IPR001060">
    <property type="entry name" value="FCH_dom"/>
</dbReference>
<comment type="caution">
    <text evidence="11">The sequence shown here is derived from an EMBL/GenBank/DDBJ whole genome shotgun (WGS) entry which is preliminary data.</text>
</comment>
<reference evidence="11" key="1">
    <citation type="submission" date="2022-07" db="EMBL/GenBank/DDBJ databases">
        <title>Phylogenomic reconstructions and comparative analyses of Kickxellomycotina fungi.</title>
        <authorList>
            <person name="Reynolds N.K."/>
            <person name="Stajich J.E."/>
            <person name="Barry K."/>
            <person name="Grigoriev I.V."/>
            <person name="Crous P."/>
            <person name="Smith M.E."/>
        </authorList>
    </citation>
    <scope>NUCLEOTIDE SEQUENCE</scope>
    <source>
        <strain evidence="11">RSA 1196</strain>
    </source>
</reference>
<gene>
    <name evidence="11" type="primary">HOF1</name>
    <name evidence="11" type="ORF">IWQ62_000877</name>
</gene>
<evidence type="ECO:0000256" key="2">
    <source>
        <dbReference type="ARBA" id="ARBA00022443"/>
    </source>
</evidence>
<dbReference type="GO" id="GO:0120104">
    <property type="term" value="C:mitotic actomyosin contractile ring, proximal layer"/>
    <property type="evidence" value="ECO:0007669"/>
    <property type="project" value="TreeGrafter"/>
</dbReference>
<dbReference type="GO" id="GO:0009898">
    <property type="term" value="C:cytoplasmic side of plasma membrane"/>
    <property type="evidence" value="ECO:0007669"/>
    <property type="project" value="TreeGrafter"/>
</dbReference>
<dbReference type="InterPro" id="IPR036028">
    <property type="entry name" value="SH3-like_dom_sf"/>
</dbReference>
<dbReference type="InterPro" id="IPR027267">
    <property type="entry name" value="AH/BAR_dom_sf"/>
</dbReference>
<dbReference type="GO" id="GO:0030036">
    <property type="term" value="P:actin cytoskeleton organization"/>
    <property type="evidence" value="ECO:0007669"/>
    <property type="project" value="UniProtKB-ARBA"/>
</dbReference>
<feature type="compositionally biased region" description="Low complexity" evidence="8">
    <location>
        <begin position="744"/>
        <end position="755"/>
    </location>
</feature>
<dbReference type="GO" id="GO:0005543">
    <property type="term" value="F:phospholipid binding"/>
    <property type="evidence" value="ECO:0007669"/>
    <property type="project" value="TreeGrafter"/>
</dbReference>